<dbReference type="InterPro" id="IPR033468">
    <property type="entry name" value="Metaxin_GST"/>
</dbReference>
<evidence type="ECO:0000256" key="1">
    <source>
        <dbReference type="ARBA" id="ARBA00004294"/>
    </source>
</evidence>
<comment type="caution">
    <text evidence="12">The sequence shown here is derived from an EMBL/GenBank/DDBJ whole genome shotgun (WGS) entry which is preliminary data.</text>
</comment>
<dbReference type="Proteomes" id="UP000726737">
    <property type="component" value="Unassembled WGS sequence"/>
</dbReference>
<dbReference type="InterPro" id="IPR050931">
    <property type="entry name" value="Mito_Protein_Transport_Metaxin"/>
</dbReference>
<feature type="domain" description="Mitochondrial outer membrane transport complex Sam37/metaxin N-terminal" evidence="10">
    <location>
        <begin position="22"/>
        <end position="143"/>
    </location>
</feature>
<keyword evidence="9" id="KW-0812">Transmembrane</keyword>
<gene>
    <name evidence="12" type="ORF">BG011_000892</name>
</gene>
<feature type="compositionally biased region" description="Basic and acidic residues" evidence="8">
    <location>
        <begin position="350"/>
        <end position="361"/>
    </location>
</feature>
<proteinExistence type="inferred from homology"/>
<keyword evidence="7 9" id="KW-0472">Membrane</keyword>
<sequence length="361" mass="40679">MPTAELYIYGSAFGLPSIDPQCLALISYLSIVSHQEYTIVECNDTGISPTGELPMFHDGKNWIAGTNRIIAYLSKTGYSANEHLSKEDLARSVAYASLADESLTDAILFSWFADADNFLGATRKAYSNLFSIPSRYMLPIQMRKAAVQRVQKYGGTVESGTLTNADNTKIYDLARNCYRVLDRKLGNKDFFFGVKPTSLDAKVFGYLALQLYPEIPNPRFQVILSSQFPRLVAYCDRCREEFFANLPDLTVPTELSPFWTNPFAAPREWFRNTFMVSPARTKPSISQQDTGEQRSKRTEEGRDFDLKRIYAITFGVVAMVAYVIMNGLIVIGDEEEEQNGYLTAPDEYSDDIHVPAEDHDD</sequence>
<dbReference type="InterPro" id="IPR036282">
    <property type="entry name" value="Glutathione-S-Trfase_C_sf"/>
</dbReference>
<dbReference type="AlphaFoldDB" id="A0A9P6PHL5"/>
<feature type="transmembrane region" description="Helical" evidence="9">
    <location>
        <begin position="309"/>
        <end position="331"/>
    </location>
</feature>
<dbReference type="Pfam" id="PF17171">
    <property type="entry name" value="GST_C_6"/>
    <property type="match status" value="1"/>
</dbReference>
<dbReference type="CDD" id="cd03078">
    <property type="entry name" value="GST_N_Metaxin1_like"/>
    <property type="match status" value="1"/>
</dbReference>
<evidence type="ECO:0000259" key="10">
    <source>
        <dbReference type="Pfam" id="PF10568"/>
    </source>
</evidence>
<dbReference type="InterPro" id="IPR019564">
    <property type="entry name" value="Sam37/metaxin_N"/>
</dbReference>
<dbReference type="PANTHER" id="PTHR12289">
    <property type="entry name" value="METAXIN RELATED"/>
    <property type="match status" value="1"/>
</dbReference>
<comment type="similarity">
    <text evidence="2">Belongs to the metaxin family.</text>
</comment>
<evidence type="ECO:0000259" key="11">
    <source>
        <dbReference type="Pfam" id="PF17171"/>
    </source>
</evidence>
<comment type="subcellular location">
    <subcellularLocation>
        <location evidence="1">Mitochondrion outer membrane</location>
    </subcellularLocation>
</comment>
<evidence type="ECO:0000313" key="13">
    <source>
        <dbReference type="Proteomes" id="UP000726737"/>
    </source>
</evidence>
<evidence type="ECO:0000256" key="3">
    <source>
        <dbReference type="ARBA" id="ARBA00022448"/>
    </source>
</evidence>
<accession>A0A9P6PHL5</accession>
<feature type="domain" description="Metaxin glutathione S-transferase" evidence="11">
    <location>
        <begin position="174"/>
        <end position="238"/>
    </location>
</feature>
<evidence type="ECO:0000256" key="5">
    <source>
        <dbReference type="ARBA" id="ARBA00022927"/>
    </source>
</evidence>
<dbReference type="PANTHER" id="PTHR12289:SF41">
    <property type="entry name" value="FAILED AXON CONNECTIONS-RELATED"/>
    <property type="match status" value="1"/>
</dbReference>
<dbReference type="OrthoDB" id="5835136at2759"/>
<evidence type="ECO:0008006" key="14">
    <source>
        <dbReference type="Google" id="ProtNLM"/>
    </source>
</evidence>
<keyword evidence="13" id="KW-1185">Reference proteome</keyword>
<evidence type="ECO:0000256" key="4">
    <source>
        <dbReference type="ARBA" id="ARBA00022787"/>
    </source>
</evidence>
<dbReference type="GO" id="GO:0001401">
    <property type="term" value="C:SAM complex"/>
    <property type="evidence" value="ECO:0007669"/>
    <property type="project" value="InterPro"/>
</dbReference>
<keyword evidence="6" id="KW-0496">Mitochondrion</keyword>
<evidence type="ECO:0000256" key="7">
    <source>
        <dbReference type="ARBA" id="ARBA00023136"/>
    </source>
</evidence>
<evidence type="ECO:0000256" key="9">
    <source>
        <dbReference type="SAM" id="Phobius"/>
    </source>
</evidence>
<keyword evidence="5" id="KW-0653">Protein transport</keyword>
<reference evidence="12" key="1">
    <citation type="journal article" date="2020" name="Fungal Divers.">
        <title>Resolving the Mortierellaceae phylogeny through synthesis of multi-gene phylogenetics and phylogenomics.</title>
        <authorList>
            <person name="Vandepol N."/>
            <person name="Liber J."/>
            <person name="Desiro A."/>
            <person name="Na H."/>
            <person name="Kennedy M."/>
            <person name="Barry K."/>
            <person name="Grigoriev I.V."/>
            <person name="Miller A.N."/>
            <person name="O'Donnell K."/>
            <person name="Stajich J.E."/>
            <person name="Bonito G."/>
        </authorList>
    </citation>
    <scope>NUCLEOTIDE SEQUENCE</scope>
    <source>
        <strain evidence="12">KOD948</strain>
    </source>
</reference>
<evidence type="ECO:0000313" key="12">
    <source>
        <dbReference type="EMBL" id="KAG0247803.1"/>
    </source>
</evidence>
<organism evidence="12 13">
    <name type="scientific">Mortierella polycephala</name>
    <dbReference type="NCBI Taxonomy" id="41804"/>
    <lineage>
        <taxon>Eukaryota</taxon>
        <taxon>Fungi</taxon>
        <taxon>Fungi incertae sedis</taxon>
        <taxon>Mucoromycota</taxon>
        <taxon>Mortierellomycotina</taxon>
        <taxon>Mortierellomycetes</taxon>
        <taxon>Mortierellales</taxon>
        <taxon>Mortierellaceae</taxon>
        <taxon>Mortierella</taxon>
    </lineage>
</organism>
<keyword evidence="3" id="KW-0813">Transport</keyword>
<name>A0A9P6PHL5_9FUNG</name>
<keyword evidence="9" id="KW-1133">Transmembrane helix</keyword>
<dbReference type="GO" id="GO:0015031">
    <property type="term" value="P:protein transport"/>
    <property type="evidence" value="ECO:0007669"/>
    <property type="project" value="UniProtKB-KW"/>
</dbReference>
<dbReference type="Pfam" id="PF10568">
    <property type="entry name" value="Tom37"/>
    <property type="match status" value="1"/>
</dbReference>
<evidence type="ECO:0000256" key="2">
    <source>
        <dbReference type="ARBA" id="ARBA00009170"/>
    </source>
</evidence>
<dbReference type="EMBL" id="JAAAJA010001204">
    <property type="protein sequence ID" value="KAG0247803.1"/>
    <property type="molecule type" value="Genomic_DNA"/>
</dbReference>
<evidence type="ECO:0000256" key="8">
    <source>
        <dbReference type="SAM" id="MobiDB-lite"/>
    </source>
</evidence>
<evidence type="ECO:0000256" key="6">
    <source>
        <dbReference type="ARBA" id="ARBA00023128"/>
    </source>
</evidence>
<protein>
    <recommendedName>
        <fullName evidence="14">Metaxin</fullName>
    </recommendedName>
</protein>
<dbReference type="SUPFAM" id="SSF47616">
    <property type="entry name" value="GST C-terminal domain-like"/>
    <property type="match status" value="1"/>
</dbReference>
<dbReference type="GO" id="GO:0007005">
    <property type="term" value="P:mitochondrion organization"/>
    <property type="evidence" value="ECO:0007669"/>
    <property type="project" value="TreeGrafter"/>
</dbReference>
<keyword evidence="4" id="KW-1000">Mitochondrion outer membrane</keyword>
<feature type="region of interest" description="Disordered" evidence="8">
    <location>
        <begin position="342"/>
        <end position="361"/>
    </location>
</feature>